<reference evidence="6 7" key="1">
    <citation type="submission" date="2023-12" db="EMBL/GenBank/DDBJ databases">
        <title>Whole genome sequencing of Paenibacillus phoenicis isolated from the Phoenix Mars Lander spacecraft assembly facility.</title>
        <authorList>
            <person name="Garcia A."/>
            <person name="Venkateswaran K."/>
        </authorList>
    </citation>
    <scope>NUCLEOTIDE SEQUENCE [LARGE SCALE GENOMIC DNA]</scope>
    <source>
        <strain evidence="6 7">3PO2SA</strain>
    </source>
</reference>
<gene>
    <name evidence="6" type="ORF">U9M73_21660</name>
</gene>
<proteinExistence type="predicted"/>
<dbReference type="InterPro" id="IPR032808">
    <property type="entry name" value="DoxX"/>
</dbReference>
<keyword evidence="4 5" id="KW-0472">Membrane</keyword>
<evidence type="ECO:0000256" key="2">
    <source>
        <dbReference type="ARBA" id="ARBA00022692"/>
    </source>
</evidence>
<evidence type="ECO:0000256" key="4">
    <source>
        <dbReference type="ARBA" id="ARBA00023136"/>
    </source>
</evidence>
<feature type="transmembrane region" description="Helical" evidence="5">
    <location>
        <begin position="69"/>
        <end position="87"/>
    </location>
</feature>
<evidence type="ECO:0000313" key="6">
    <source>
        <dbReference type="EMBL" id="MEA3572538.1"/>
    </source>
</evidence>
<accession>A0ABU5PRF1</accession>
<evidence type="ECO:0000256" key="1">
    <source>
        <dbReference type="ARBA" id="ARBA00004141"/>
    </source>
</evidence>
<dbReference type="Pfam" id="PF13564">
    <property type="entry name" value="DoxX_2"/>
    <property type="match status" value="1"/>
</dbReference>
<evidence type="ECO:0000256" key="5">
    <source>
        <dbReference type="SAM" id="Phobius"/>
    </source>
</evidence>
<keyword evidence="2 5" id="KW-0812">Transmembrane</keyword>
<dbReference type="Proteomes" id="UP001292216">
    <property type="component" value="Unassembled WGS sequence"/>
</dbReference>
<feature type="transmembrane region" description="Helical" evidence="5">
    <location>
        <begin position="47"/>
        <end position="64"/>
    </location>
</feature>
<evidence type="ECO:0000313" key="7">
    <source>
        <dbReference type="Proteomes" id="UP001292216"/>
    </source>
</evidence>
<sequence>MKRWMRIVGWIVVGLTSLFYIQSGIQKLAGTEEMIRHFQEIGYPDWSRILIGLVEIAGAVLLVWPRLTLYAATALGLLMIGAVVSELSAGQGFGTLMAAQWLVVLVLIAGVRLRIVFQSKSKSKRVESHA</sequence>
<evidence type="ECO:0000256" key="3">
    <source>
        <dbReference type="ARBA" id="ARBA00022989"/>
    </source>
</evidence>
<comment type="caution">
    <text evidence="6">The sequence shown here is derived from an EMBL/GenBank/DDBJ whole genome shotgun (WGS) entry which is preliminary data.</text>
</comment>
<name>A0ABU5PRF1_9BACL</name>
<dbReference type="EMBL" id="JAYERP010000002">
    <property type="protein sequence ID" value="MEA3572538.1"/>
    <property type="molecule type" value="Genomic_DNA"/>
</dbReference>
<comment type="subcellular location">
    <subcellularLocation>
        <location evidence="1">Membrane</location>
        <topology evidence="1">Multi-pass membrane protein</topology>
    </subcellularLocation>
</comment>
<protein>
    <submittedName>
        <fullName evidence="6">DoxX family protein</fullName>
    </submittedName>
</protein>
<organism evidence="6 7">
    <name type="scientific">Paenibacillus phoenicis</name>
    <dbReference type="NCBI Taxonomy" id="554117"/>
    <lineage>
        <taxon>Bacteria</taxon>
        <taxon>Bacillati</taxon>
        <taxon>Bacillota</taxon>
        <taxon>Bacilli</taxon>
        <taxon>Bacillales</taxon>
        <taxon>Paenibacillaceae</taxon>
        <taxon>Paenibacillus</taxon>
    </lineage>
</organism>
<feature type="transmembrane region" description="Helical" evidence="5">
    <location>
        <begin position="93"/>
        <end position="115"/>
    </location>
</feature>
<keyword evidence="3 5" id="KW-1133">Transmembrane helix</keyword>
<keyword evidence="7" id="KW-1185">Reference proteome</keyword>
<dbReference type="RefSeq" id="WP_260070688.1">
    <property type="nucleotide sequence ID" value="NZ_JAYERP010000002.1"/>
</dbReference>